<dbReference type="CDD" id="cd00093">
    <property type="entry name" value="HTH_XRE"/>
    <property type="match status" value="1"/>
</dbReference>
<evidence type="ECO:0000313" key="3">
    <source>
        <dbReference type="EMBL" id="MBB5070522.1"/>
    </source>
</evidence>
<dbReference type="RefSeq" id="WP_184480142.1">
    <property type="nucleotide sequence ID" value="NZ_JACHIV010000001.1"/>
</dbReference>
<dbReference type="PANTHER" id="PTHR46797">
    <property type="entry name" value="HTH-TYPE TRANSCRIPTIONAL REGULATOR"/>
    <property type="match status" value="1"/>
</dbReference>
<keyword evidence="1" id="KW-0238">DNA-binding</keyword>
<keyword evidence="4" id="KW-1185">Reference proteome</keyword>
<dbReference type="SUPFAM" id="SSF51182">
    <property type="entry name" value="RmlC-like cupins"/>
    <property type="match status" value="1"/>
</dbReference>
<evidence type="ECO:0000313" key="4">
    <source>
        <dbReference type="Proteomes" id="UP000580474"/>
    </source>
</evidence>
<dbReference type="Gene3D" id="2.60.120.10">
    <property type="entry name" value="Jelly Rolls"/>
    <property type="match status" value="1"/>
</dbReference>
<dbReference type="Proteomes" id="UP000580474">
    <property type="component" value="Unassembled WGS sequence"/>
</dbReference>
<name>A0A840NN52_9PSEU</name>
<dbReference type="InterPro" id="IPR050807">
    <property type="entry name" value="TransReg_Diox_bact_type"/>
</dbReference>
<sequence>MSEIGKVPLAANLRRLRRQNDLSVVELARRAEMSRATLTQIEAGGGNPTLDTLYALATALDAGLADLITEPDAVVPPRVVPRGEGTRVAGEAVEAWLLHTTAGRATSTEIYDFRLHNAVAQHSTGHPRGTHEHLHLYSGRILVGPVGATVEIGAGDFATFDAGRDHLYQRVGKQQVRGLLVITRNQP</sequence>
<dbReference type="EMBL" id="JACHIV010000001">
    <property type="protein sequence ID" value="MBB5070522.1"/>
    <property type="molecule type" value="Genomic_DNA"/>
</dbReference>
<dbReference type="SUPFAM" id="SSF47413">
    <property type="entry name" value="lambda repressor-like DNA-binding domains"/>
    <property type="match status" value="1"/>
</dbReference>
<dbReference type="InterPro" id="IPR014710">
    <property type="entry name" value="RmlC-like_jellyroll"/>
</dbReference>
<dbReference type="GO" id="GO:0003700">
    <property type="term" value="F:DNA-binding transcription factor activity"/>
    <property type="evidence" value="ECO:0007669"/>
    <property type="project" value="TreeGrafter"/>
</dbReference>
<dbReference type="SMART" id="SM00530">
    <property type="entry name" value="HTH_XRE"/>
    <property type="match status" value="1"/>
</dbReference>
<dbReference type="InterPro" id="IPR011051">
    <property type="entry name" value="RmlC_Cupin_sf"/>
</dbReference>
<dbReference type="CDD" id="cd02209">
    <property type="entry name" value="cupin_XRE_C"/>
    <property type="match status" value="1"/>
</dbReference>
<gene>
    <name evidence="3" type="ORF">BJ969_003610</name>
</gene>
<dbReference type="InterPro" id="IPR010982">
    <property type="entry name" value="Lambda_DNA-bd_dom_sf"/>
</dbReference>
<protein>
    <submittedName>
        <fullName evidence="3">Transcriptional regulator with XRE-family HTH domain</fullName>
    </submittedName>
</protein>
<proteinExistence type="predicted"/>
<reference evidence="3 4" key="1">
    <citation type="submission" date="2020-08" db="EMBL/GenBank/DDBJ databases">
        <title>Sequencing the genomes of 1000 actinobacteria strains.</title>
        <authorList>
            <person name="Klenk H.-P."/>
        </authorList>
    </citation>
    <scope>NUCLEOTIDE SEQUENCE [LARGE SCALE GENOMIC DNA]</scope>
    <source>
        <strain evidence="3 4">DSM 45582</strain>
    </source>
</reference>
<dbReference type="PANTHER" id="PTHR46797:SF1">
    <property type="entry name" value="METHYLPHOSPHONATE SYNTHASE"/>
    <property type="match status" value="1"/>
</dbReference>
<evidence type="ECO:0000256" key="1">
    <source>
        <dbReference type="ARBA" id="ARBA00023125"/>
    </source>
</evidence>
<evidence type="ECO:0000259" key="2">
    <source>
        <dbReference type="PROSITE" id="PS50943"/>
    </source>
</evidence>
<dbReference type="Gene3D" id="1.10.260.40">
    <property type="entry name" value="lambda repressor-like DNA-binding domains"/>
    <property type="match status" value="1"/>
</dbReference>
<accession>A0A840NN52</accession>
<dbReference type="InterPro" id="IPR001387">
    <property type="entry name" value="Cro/C1-type_HTH"/>
</dbReference>
<comment type="caution">
    <text evidence="3">The sequence shown here is derived from an EMBL/GenBank/DDBJ whole genome shotgun (WGS) entry which is preliminary data.</text>
</comment>
<feature type="domain" description="HTH cro/C1-type" evidence="2">
    <location>
        <begin position="13"/>
        <end position="67"/>
    </location>
</feature>
<organism evidence="3 4">
    <name type="scientific">Saccharopolyspora gloriosae</name>
    <dbReference type="NCBI Taxonomy" id="455344"/>
    <lineage>
        <taxon>Bacteria</taxon>
        <taxon>Bacillati</taxon>
        <taxon>Actinomycetota</taxon>
        <taxon>Actinomycetes</taxon>
        <taxon>Pseudonocardiales</taxon>
        <taxon>Pseudonocardiaceae</taxon>
        <taxon>Saccharopolyspora</taxon>
    </lineage>
</organism>
<dbReference type="PROSITE" id="PS50943">
    <property type="entry name" value="HTH_CROC1"/>
    <property type="match status" value="1"/>
</dbReference>
<dbReference type="GO" id="GO:0003677">
    <property type="term" value="F:DNA binding"/>
    <property type="evidence" value="ECO:0007669"/>
    <property type="project" value="UniProtKB-KW"/>
</dbReference>
<dbReference type="Pfam" id="PF01381">
    <property type="entry name" value="HTH_3"/>
    <property type="match status" value="1"/>
</dbReference>
<dbReference type="AlphaFoldDB" id="A0A840NN52"/>
<dbReference type="GO" id="GO:0005829">
    <property type="term" value="C:cytosol"/>
    <property type="evidence" value="ECO:0007669"/>
    <property type="project" value="TreeGrafter"/>
</dbReference>